<dbReference type="RefSeq" id="WP_144260479.1">
    <property type="nucleotide sequence ID" value="NZ_QMDX01000001.1"/>
</dbReference>
<feature type="transmembrane region" description="Helical" evidence="1">
    <location>
        <begin position="191"/>
        <end position="209"/>
    </location>
</feature>
<evidence type="ECO:0000313" key="2">
    <source>
        <dbReference type="EMBL" id="TSD15998.1"/>
    </source>
</evidence>
<dbReference type="EMBL" id="QMDX01000001">
    <property type="protein sequence ID" value="TSD15998.1"/>
    <property type="molecule type" value="Genomic_DNA"/>
</dbReference>
<feature type="transmembrane region" description="Helical" evidence="1">
    <location>
        <begin position="119"/>
        <end position="141"/>
    </location>
</feature>
<feature type="transmembrane region" description="Helical" evidence="1">
    <location>
        <begin position="517"/>
        <end position="536"/>
    </location>
</feature>
<proteinExistence type="predicted"/>
<feature type="transmembrane region" description="Helical" evidence="1">
    <location>
        <begin position="658"/>
        <end position="676"/>
    </location>
</feature>
<dbReference type="InParanoid" id="A0A554NF66"/>
<keyword evidence="3" id="KW-1185">Reference proteome</keyword>
<feature type="transmembrane region" description="Helical" evidence="1">
    <location>
        <begin position="363"/>
        <end position="383"/>
    </location>
</feature>
<name>A0A554NF66_9EURY</name>
<feature type="transmembrane region" description="Helical" evidence="1">
    <location>
        <begin position="153"/>
        <end position="171"/>
    </location>
</feature>
<feature type="transmembrane region" description="Helical" evidence="1">
    <location>
        <begin position="295"/>
        <end position="319"/>
    </location>
</feature>
<dbReference type="Proteomes" id="UP000319894">
    <property type="component" value="Unassembled WGS sequence"/>
</dbReference>
<dbReference type="OrthoDB" id="241464at2157"/>
<feature type="transmembrane region" description="Helical" evidence="1">
    <location>
        <begin position="470"/>
        <end position="490"/>
    </location>
</feature>
<feature type="transmembrane region" description="Helical" evidence="1">
    <location>
        <begin position="79"/>
        <end position="99"/>
    </location>
</feature>
<feature type="transmembrane region" description="Helical" evidence="1">
    <location>
        <begin position="434"/>
        <end position="458"/>
    </location>
</feature>
<feature type="transmembrane region" description="Helical" evidence="1">
    <location>
        <begin position="325"/>
        <end position="348"/>
    </location>
</feature>
<feature type="transmembrane region" description="Helical" evidence="1">
    <location>
        <begin position="403"/>
        <end position="422"/>
    </location>
</feature>
<evidence type="ECO:0000313" key="3">
    <source>
        <dbReference type="Proteomes" id="UP000319894"/>
    </source>
</evidence>
<keyword evidence="1" id="KW-1133">Transmembrane helix</keyword>
<dbReference type="AlphaFoldDB" id="A0A554NF66"/>
<comment type="caution">
    <text evidence="2">The sequence shown here is derived from an EMBL/GenBank/DDBJ whole genome shotgun (WGS) entry which is preliminary data.</text>
</comment>
<feature type="transmembrane region" description="Helical" evidence="1">
    <location>
        <begin position="24"/>
        <end position="46"/>
    </location>
</feature>
<sequence>MTQTNVRGRAGVGGNPEHGTNDRVVLASLVGLVVGVVGTLVAAGGVGGPSSIEGLLTAGSGMAVGSATTERTGGSKRRATMYAAFAGAIAGAVTTYAVSGLHLRYMGTVIRSGSPARGMFLFGVVAFVLTGLYVVTAANVVGRGSGFVRRNATTGLVFGAVLGGAFSLLVVPELVGETPQGVDPAPTVVVLGWAVFGAVMGTTYAGVLSEGEVLPGYLRRTGARAVVSSLAGIYLGGLALLVVRPPHLRFVGTVLASGTQQRGLVFLFLVGLVLVGLVSRLAGRRAMDAPVSAGVFAGIGMTVFGLFAVPVLVSAIGGWSLAVPIGYFPIAFGYFLLGLGTTATYGLLRRNRVDLVVDVRSTAGLKGLLSGGAVGGVLLYVLAKPHLLWLGTLLRSGTPGRGFVAWFIVCLPLAALLAVVPGRRFDARTSALDAGTTGLIYGVGFAIVAGIALVPTVIDGVTPLQAYPAPYVGAGLLAYVTAGFVFAAVYRDSLPLGQPRTDFKSVGAGVQSRTVRAALFGSQFGALVGGLAIHHLGGPVYMRYIGSLFGMGGSFITAWAAWLGLAFVFGGLFVAFVRSNLDDYVNSLIMTSSRNQGLRQLLRPALKGAAVTTTSAAIGVAYGVALAVVFGAVGLPLLVENLTVFSMGPAPNLDGGTLLGLVLYGSFLGAGYGLVIEF</sequence>
<accession>A0A554NF66</accession>
<evidence type="ECO:0000256" key="1">
    <source>
        <dbReference type="SAM" id="Phobius"/>
    </source>
</evidence>
<keyword evidence="1" id="KW-0812">Transmembrane</keyword>
<feature type="transmembrane region" description="Helical" evidence="1">
    <location>
        <begin position="221"/>
        <end position="243"/>
    </location>
</feature>
<reference evidence="2 3" key="1">
    <citation type="submission" date="2018-06" db="EMBL/GenBank/DDBJ databases">
        <title>Natronomonas sp. F16-60 a new haloarchaeon isolated from a solar saltern of Isla Cristina, Huelva, Spain.</title>
        <authorList>
            <person name="Duran-Viseras A."/>
            <person name="Sanchez-Porro C."/>
            <person name="Ventosa A."/>
        </authorList>
    </citation>
    <scope>NUCLEOTIDE SEQUENCE [LARGE SCALE GENOMIC DNA]</scope>
    <source>
        <strain evidence="2 3">F16-60</strain>
    </source>
</reference>
<organism evidence="2 3">
    <name type="scientific">Haloglomus irregulare</name>
    <dbReference type="NCBI Taxonomy" id="2234134"/>
    <lineage>
        <taxon>Archaea</taxon>
        <taxon>Methanobacteriati</taxon>
        <taxon>Methanobacteriota</taxon>
        <taxon>Stenosarchaea group</taxon>
        <taxon>Halobacteria</taxon>
        <taxon>Halobacteriales</taxon>
        <taxon>Natronomonadaceae</taxon>
        <taxon>Haloglomus</taxon>
    </lineage>
</organism>
<keyword evidence="1" id="KW-0472">Membrane</keyword>
<feature type="transmembrane region" description="Helical" evidence="1">
    <location>
        <begin position="609"/>
        <end position="638"/>
    </location>
</feature>
<protein>
    <submittedName>
        <fullName evidence="2">Uncharacterized protein</fullName>
    </submittedName>
</protein>
<gene>
    <name evidence="2" type="ORF">DP107_02095</name>
</gene>
<feature type="transmembrane region" description="Helical" evidence="1">
    <location>
        <begin position="263"/>
        <end position="283"/>
    </location>
</feature>
<feature type="transmembrane region" description="Helical" evidence="1">
    <location>
        <begin position="556"/>
        <end position="577"/>
    </location>
</feature>